<dbReference type="Gene3D" id="2.40.10.10">
    <property type="entry name" value="Trypsin-like serine proteases"/>
    <property type="match status" value="1"/>
</dbReference>
<dbReference type="SUPFAM" id="SSF57424">
    <property type="entry name" value="LDL receptor-like module"/>
    <property type="match status" value="4"/>
</dbReference>
<dbReference type="PROSITE" id="PS50923">
    <property type="entry name" value="SUSHI"/>
    <property type="match status" value="1"/>
</dbReference>
<dbReference type="PROSITE" id="PS01209">
    <property type="entry name" value="LDLRA_1"/>
    <property type="match status" value="3"/>
</dbReference>
<keyword evidence="12" id="KW-1185">Reference proteome</keyword>
<dbReference type="InterPro" id="IPR000436">
    <property type="entry name" value="Sushi_SCR_CCP_dom"/>
</dbReference>
<keyword evidence="7 8" id="KW-1015">Disulfide bond</keyword>
<evidence type="ECO:0000256" key="2">
    <source>
        <dbReference type="ARBA" id="ARBA00004308"/>
    </source>
</evidence>
<dbReference type="OMA" id="HVVCPTY"/>
<evidence type="ECO:0000313" key="12">
    <source>
        <dbReference type="Proteomes" id="UP000037069"/>
    </source>
</evidence>
<evidence type="ECO:0000313" key="11">
    <source>
        <dbReference type="EMBL" id="KNC32980.1"/>
    </source>
</evidence>
<dbReference type="InterPro" id="IPR009003">
    <property type="entry name" value="Peptidase_S1_PA"/>
</dbReference>
<feature type="disulfide bond" evidence="8">
    <location>
        <begin position="67"/>
        <end position="79"/>
    </location>
</feature>
<evidence type="ECO:0000256" key="7">
    <source>
        <dbReference type="ARBA" id="ARBA00023157"/>
    </source>
</evidence>
<dbReference type="Proteomes" id="UP000037069">
    <property type="component" value="Unassembled WGS sequence"/>
</dbReference>
<gene>
    <name evidence="11" type="ORF">FF38_07208</name>
</gene>
<organism evidence="11 12">
    <name type="scientific">Lucilia cuprina</name>
    <name type="common">Green bottle fly</name>
    <name type="synonym">Australian sheep blowfly</name>
    <dbReference type="NCBI Taxonomy" id="7375"/>
    <lineage>
        <taxon>Eukaryota</taxon>
        <taxon>Metazoa</taxon>
        <taxon>Ecdysozoa</taxon>
        <taxon>Arthropoda</taxon>
        <taxon>Hexapoda</taxon>
        <taxon>Insecta</taxon>
        <taxon>Pterygota</taxon>
        <taxon>Neoptera</taxon>
        <taxon>Endopterygota</taxon>
        <taxon>Diptera</taxon>
        <taxon>Brachycera</taxon>
        <taxon>Muscomorpha</taxon>
        <taxon>Oestroidea</taxon>
        <taxon>Calliphoridae</taxon>
        <taxon>Luciliinae</taxon>
        <taxon>Lucilia</taxon>
    </lineage>
</organism>
<dbReference type="SUPFAM" id="SSF50494">
    <property type="entry name" value="Trypsin-like serine proteases"/>
    <property type="match status" value="1"/>
</dbReference>
<dbReference type="Pfam" id="PF00089">
    <property type="entry name" value="Trypsin"/>
    <property type="match status" value="1"/>
</dbReference>
<evidence type="ECO:0000256" key="1">
    <source>
        <dbReference type="ARBA" id="ARBA00004167"/>
    </source>
</evidence>
<feature type="disulfide bond" evidence="8">
    <location>
        <begin position="33"/>
        <end position="51"/>
    </location>
</feature>
<evidence type="ECO:0000256" key="8">
    <source>
        <dbReference type="PROSITE-ProRule" id="PRU00124"/>
    </source>
</evidence>
<name>A0A0L0CL16_LUCCU</name>
<dbReference type="InterPro" id="IPR023415">
    <property type="entry name" value="LDLR_class-A_CS"/>
</dbReference>
<keyword evidence="9" id="KW-0768">Sushi</keyword>
<comment type="caution">
    <text evidence="9">Lacks conserved residue(s) required for the propagation of feature annotation.</text>
</comment>
<dbReference type="SMART" id="SM00192">
    <property type="entry name" value="LDLa"/>
    <property type="match status" value="4"/>
</dbReference>
<feature type="disulfide bond" evidence="8">
    <location>
        <begin position="26"/>
        <end position="38"/>
    </location>
</feature>
<dbReference type="SUPFAM" id="SSF57535">
    <property type="entry name" value="Complement control module/SCR domain"/>
    <property type="match status" value="1"/>
</dbReference>
<evidence type="ECO:0000256" key="4">
    <source>
        <dbReference type="ARBA" id="ARBA00022737"/>
    </source>
</evidence>
<dbReference type="Pfam" id="PF00084">
    <property type="entry name" value="Sushi"/>
    <property type="match status" value="1"/>
</dbReference>
<dbReference type="Pfam" id="PF00057">
    <property type="entry name" value="Ldl_recept_a"/>
    <property type="match status" value="4"/>
</dbReference>
<comment type="caution">
    <text evidence="11">The sequence shown here is derived from an EMBL/GenBank/DDBJ whole genome shotgun (WGS) entry which is preliminary data.</text>
</comment>
<dbReference type="Gene3D" id="2.10.70.10">
    <property type="entry name" value="Complement Module, domain 1"/>
    <property type="match status" value="1"/>
</dbReference>
<dbReference type="AlphaFoldDB" id="A0A0L0CL16"/>
<dbReference type="EMBL" id="JRES01000250">
    <property type="protein sequence ID" value="KNC32980.1"/>
    <property type="molecule type" value="Genomic_DNA"/>
</dbReference>
<dbReference type="GO" id="GO:0012505">
    <property type="term" value="C:endomembrane system"/>
    <property type="evidence" value="ECO:0007669"/>
    <property type="project" value="UniProtKB-SubCell"/>
</dbReference>
<evidence type="ECO:0000256" key="9">
    <source>
        <dbReference type="PROSITE-ProRule" id="PRU00302"/>
    </source>
</evidence>
<dbReference type="InterPro" id="IPR043504">
    <property type="entry name" value="Peptidase_S1_PA_chymotrypsin"/>
</dbReference>
<feature type="domain" description="Sushi" evidence="10">
    <location>
        <begin position="259"/>
        <end position="317"/>
    </location>
</feature>
<dbReference type="InterPro" id="IPR050685">
    <property type="entry name" value="LDLR"/>
</dbReference>
<evidence type="ECO:0000256" key="5">
    <source>
        <dbReference type="ARBA" id="ARBA00022989"/>
    </source>
</evidence>
<dbReference type="InterPro" id="IPR036055">
    <property type="entry name" value="LDL_receptor-like_sf"/>
</dbReference>
<dbReference type="PRINTS" id="PR00261">
    <property type="entry name" value="LDLRECEPTOR"/>
</dbReference>
<evidence type="ECO:0000256" key="6">
    <source>
        <dbReference type="ARBA" id="ARBA00023136"/>
    </source>
</evidence>
<evidence type="ECO:0000259" key="10">
    <source>
        <dbReference type="PROSITE" id="PS50923"/>
    </source>
</evidence>
<dbReference type="GO" id="GO:0016192">
    <property type="term" value="P:vesicle-mediated transport"/>
    <property type="evidence" value="ECO:0007669"/>
    <property type="project" value="UniProtKB-ARBA"/>
</dbReference>
<keyword evidence="6" id="KW-0472">Membrane</keyword>
<proteinExistence type="predicted"/>
<dbReference type="InterPro" id="IPR002172">
    <property type="entry name" value="LDrepeatLR_classA_rpt"/>
</dbReference>
<comment type="subcellular location">
    <subcellularLocation>
        <location evidence="2">Endomembrane system</location>
    </subcellularLocation>
    <subcellularLocation>
        <location evidence="1">Membrane</location>
        <topology evidence="1">Single-pass membrane protein</topology>
    </subcellularLocation>
</comment>
<feature type="disulfide bond" evidence="8">
    <location>
        <begin position="159"/>
        <end position="171"/>
    </location>
</feature>
<keyword evidence="4" id="KW-0677">Repeat</keyword>
<feature type="disulfide bond" evidence="8">
    <location>
        <begin position="166"/>
        <end position="184"/>
    </location>
</feature>
<dbReference type="Gene3D" id="4.10.400.10">
    <property type="entry name" value="Low-density Lipoprotein Receptor"/>
    <property type="match status" value="3"/>
</dbReference>
<dbReference type="PROSITE" id="PS50068">
    <property type="entry name" value="LDLRA_2"/>
    <property type="match status" value="4"/>
</dbReference>
<feature type="disulfide bond" evidence="8">
    <location>
        <begin position="125"/>
        <end position="143"/>
    </location>
</feature>
<accession>A0A0L0CL16</accession>
<dbReference type="InterPro" id="IPR035976">
    <property type="entry name" value="Sushi/SCR/CCP_sf"/>
</dbReference>
<sequence length="512" mass="57128">MGGLRLSPIYRPLTILWYPTRLLAGCPLYSWQCNNGQCIKSDELCDGNYDCEDKSDETVEECLLRPCPSYAFQCAYGACITGNFKCNGVVNCVDGSDETRFLCNSKVNYEKELQGSCVFPTSMECQSGECISNDKLCDGHEDCLDGSDEIVQVCSFLKCPEYSFRCGYGACVPGLSACNGIKDCRDGSDEIASICSNITITMPTSVRPEPEVTTSTTTTTTTTTISTSTTIYPDTTPKPTISENYCSSSIITRGISSLATCYYDNKPVSCKDHLRVGTVANITCAPGYIEKQMKKSVTSIKCDTDGEWTRSKTKCMPDCGTLTDDQKNKVTKPWDVTILRRDYVPIYDPICSGVIVSPKIVLTAANCLRIRNSDYNTDHVYYSLVQGFYNQSYAEGYHTSNADIHNISSISIKNMHRTQDLAVLVVVNYFQFSHNLKPICLPTAQSNIFPFYSDNKLNIGRPVIRDTSRIYLEYLIASLETKSNGRNALTYVNVFNYIPFINREIKKYDYLL</sequence>
<keyword evidence="3" id="KW-0812">Transmembrane</keyword>
<evidence type="ECO:0000256" key="3">
    <source>
        <dbReference type="ARBA" id="ARBA00022692"/>
    </source>
</evidence>
<feature type="disulfide bond" evidence="8">
    <location>
        <begin position="74"/>
        <end position="92"/>
    </location>
</feature>
<dbReference type="CDD" id="cd00112">
    <property type="entry name" value="LDLa"/>
    <property type="match status" value="4"/>
</dbReference>
<dbReference type="GO" id="GO:0005886">
    <property type="term" value="C:plasma membrane"/>
    <property type="evidence" value="ECO:0007669"/>
    <property type="project" value="TreeGrafter"/>
</dbReference>
<dbReference type="GO" id="GO:0006508">
    <property type="term" value="P:proteolysis"/>
    <property type="evidence" value="ECO:0007669"/>
    <property type="project" value="InterPro"/>
</dbReference>
<dbReference type="OrthoDB" id="2019384at2759"/>
<dbReference type="Gene3D" id="2.40.128.620">
    <property type="match status" value="1"/>
</dbReference>
<dbReference type="PANTHER" id="PTHR24270:SF62">
    <property type="entry name" value="LOW-DENSITY LIPOPROTEIN RECEPTOR-RELATED PROTEIN 2"/>
    <property type="match status" value="1"/>
</dbReference>
<dbReference type="GO" id="GO:0004252">
    <property type="term" value="F:serine-type endopeptidase activity"/>
    <property type="evidence" value="ECO:0007669"/>
    <property type="project" value="InterPro"/>
</dbReference>
<reference evidence="11 12" key="1">
    <citation type="journal article" date="2015" name="Nat. Commun.">
        <title>Lucilia cuprina genome unlocks parasitic fly biology to underpin future interventions.</title>
        <authorList>
            <person name="Anstead C.A."/>
            <person name="Korhonen P.K."/>
            <person name="Young N.D."/>
            <person name="Hall R.S."/>
            <person name="Jex A.R."/>
            <person name="Murali S.C."/>
            <person name="Hughes D.S."/>
            <person name="Lee S.F."/>
            <person name="Perry T."/>
            <person name="Stroehlein A.J."/>
            <person name="Ansell B.R."/>
            <person name="Breugelmans B."/>
            <person name="Hofmann A."/>
            <person name="Qu J."/>
            <person name="Dugan S."/>
            <person name="Lee S.L."/>
            <person name="Chao H."/>
            <person name="Dinh H."/>
            <person name="Han Y."/>
            <person name="Doddapaneni H.V."/>
            <person name="Worley K.C."/>
            <person name="Muzny D.M."/>
            <person name="Ioannidis P."/>
            <person name="Waterhouse R.M."/>
            <person name="Zdobnov E.M."/>
            <person name="James P.J."/>
            <person name="Bagnall N.H."/>
            <person name="Kotze A.C."/>
            <person name="Gibbs R.A."/>
            <person name="Richards S."/>
            <person name="Batterham P."/>
            <person name="Gasser R.B."/>
        </authorList>
    </citation>
    <scope>NUCLEOTIDE SEQUENCE [LARGE SCALE GENOMIC DNA]</scope>
    <source>
        <strain evidence="11 12">LS</strain>
        <tissue evidence="11">Full body</tissue>
    </source>
</reference>
<protein>
    <recommendedName>
        <fullName evidence="10">Sushi domain-containing protein</fullName>
    </recommendedName>
</protein>
<dbReference type="InterPro" id="IPR001254">
    <property type="entry name" value="Trypsin_dom"/>
</dbReference>
<keyword evidence="5" id="KW-1133">Transmembrane helix</keyword>
<dbReference type="PANTHER" id="PTHR24270">
    <property type="entry name" value="LOW-DENSITY LIPOPROTEIN RECEPTOR-RELATED"/>
    <property type="match status" value="1"/>
</dbReference>